<sequence>LTAEAVPTGAMGSMVEDRVTMKLDVAHTEHSHLIGKGGHCVKAMMLETQCHIHFPDSNRVPNVVEKSNQVSISGQLADVERARRRIRQMLPLSYLFTIQNSSPHALTLYRTSCMVQHIEAKFSVEVTYRHYFAFPLADLTFRHHPHAKYLASATTIVVSVRGLAHFAHNVIEATKALLEHHFGRMAEQTNVWMTLDVEPKHQIIMQHHIAQRSLAEVIHESTGARVWFPQETSFPIAATSAITTLSPCPSPLSISPRRSGFYAPRLCPTPSLPVSSVSLFQRPEARTMITIFGSVNGCFVARQTLMTLLPVTLIAEITGEEALILSRIDYNAYKSLNDVSVTFRAKPRHSFRQSLVLKTYEANVNSLYSVLSNLKMVMRSRVEKNSPNYCDGQAVRFTSKPFNMSEDDKKLTEKVTECRMGRAVISPAGIFLLVQAEYKVENRCLPLIEEIQNGVTTLPPLEAFMPPTSKEQEVETELEKVASLRRQRSRYPFLSQSFAIWSGESRSPSPNLSTLQPHISLESGGMTFLGSDPATANCEALFNDSVISENCEPKGLLKCGQSGSVPISEEPMWPKLSTLWQQRESQGTQEETLLSSPADQCGTTDLPSWYSTRNLCSGLFLNPWNDKSRGNTDFLR</sequence>
<keyword evidence="2" id="KW-0694">RNA-binding</keyword>
<name>A0A158RDN2_HYDTA</name>
<dbReference type="Pfam" id="PF00013">
    <property type="entry name" value="KH_1"/>
    <property type="match status" value="1"/>
</dbReference>
<dbReference type="PANTHER" id="PTHR10627">
    <property type="entry name" value="SCP160"/>
    <property type="match status" value="1"/>
</dbReference>
<proteinExistence type="predicted"/>
<dbReference type="Pfam" id="PF22985">
    <property type="entry name" value="KH_BICC1"/>
    <property type="match status" value="1"/>
</dbReference>
<dbReference type="PROSITE" id="PS50084">
    <property type="entry name" value="KH_TYPE_1"/>
    <property type="match status" value="1"/>
</dbReference>
<dbReference type="AlphaFoldDB" id="A0A158RDN2"/>
<protein>
    <submittedName>
        <fullName evidence="4">KH domain-containing protein</fullName>
    </submittedName>
</protein>
<evidence type="ECO:0000256" key="1">
    <source>
        <dbReference type="ARBA" id="ARBA00022737"/>
    </source>
</evidence>
<evidence type="ECO:0000256" key="2">
    <source>
        <dbReference type="PROSITE-ProRule" id="PRU00117"/>
    </source>
</evidence>
<feature type="domain" description="K Homology" evidence="3">
    <location>
        <begin position="17"/>
        <end position="91"/>
    </location>
</feature>
<dbReference type="GO" id="GO:0005737">
    <property type="term" value="C:cytoplasm"/>
    <property type="evidence" value="ECO:0007669"/>
    <property type="project" value="TreeGrafter"/>
</dbReference>
<keyword evidence="1" id="KW-0677">Repeat</keyword>
<dbReference type="SMART" id="SM00322">
    <property type="entry name" value="KH"/>
    <property type="match status" value="1"/>
</dbReference>
<dbReference type="InterPro" id="IPR036612">
    <property type="entry name" value="KH_dom_type_1_sf"/>
</dbReference>
<dbReference type="CDD" id="cd22421">
    <property type="entry name" value="KH-I_BICC1_rpt2"/>
    <property type="match status" value="1"/>
</dbReference>
<dbReference type="SUPFAM" id="SSF54791">
    <property type="entry name" value="Eukaryotic type KH-domain (KH-domain type I)"/>
    <property type="match status" value="1"/>
</dbReference>
<organism evidence="4">
    <name type="scientific">Hydatigena taeniaeformis</name>
    <name type="common">Feline tapeworm</name>
    <name type="synonym">Taenia taeniaeformis</name>
    <dbReference type="NCBI Taxonomy" id="6205"/>
    <lineage>
        <taxon>Eukaryota</taxon>
        <taxon>Metazoa</taxon>
        <taxon>Spiralia</taxon>
        <taxon>Lophotrochozoa</taxon>
        <taxon>Platyhelminthes</taxon>
        <taxon>Cestoda</taxon>
        <taxon>Eucestoda</taxon>
        <taxon>Cyclophyllidea</taxon>
        <taxon>Taeniidae</taxon>
        <taxon>Hydatigera</taxon>
    </lineage>
</organism>
<dbReference type="Gene3D" id="3.30.310.270">
    <property type="match status" value="1"/>
</dbReference>
<reference evidence="4" key="1">
    <citation type="submission" date="2016-04" db="UniProtKB">
        <authorList>
            <consortium name="WormBaseParasite"/>
        </authorList>
    </citation>
    <scope>IDENTIFICATION</scope>
</reference>
<dbReference type="WBParaSite" id="TTAC_0000102201-mRNA-1">
    <property type="protein sequence ID" value="TTAC_0000102201-mRNA-1"/>
    <property type="gene ID" value="TTAC_0000102201"/>
</dbReference>
<dbReference type="GO" id="GO:0003723">
    <property type="term" value="F:RNA binding"/>
    <property type="evidence" value="ECO:0007669"/>
    <property type="project" value="UniProtKB-UniRule"/>
</dbReference>
<dbReference type="InterPro" id="IPR004087">
    <property type="entry name" value="KH_dom"/>
</dbReference>
<evidence type="ECO:0000259" key="3">
    <source>
        <dbReference type="SMART" id="SM00322"/>
    </source>
</evidence>
<dbReference type="InterPro" id="IPR004088">
    <property type="entry name" value="KH_dom_type_1"/>
</dbReference>
<evidence type="ECO:0000313" key="4">
    <source>
        <dbReference type="WBParaSite" id="TTAC_0000102201-mRNA-1"/>
    </source>
</evidence>
<accession>A0A158RDN2</accession>
<dbReference type="InterPro" id="IPR047554">
    <property type="entry name" value="BICC1_KH-I_rpt2"/>
</dbReference>
<dbReference type="PANTHER" id="PTHR10627:SF69">
    <property type="entry name" value="PROTEIN BICAUDAL C"/>
    <property type="match status" value="1"/>
</dbReference>
<dbReference type="InterPro" id="IPR054727">
    <property type="entry name" value="BICC1_KH"/>
</dbReference>
<dbReference type="STRING" id="6205.A0A158RDN2"/>